<dbReference type="SMART" id="SM00320">
    <property type="entry name" value="WD40"/>
    <property type="match status" value="4"/>
</dbReference>
<dbReference type="KEGG" id="ehx:EMIHUDRAFT_205022"/>
<evidence type="ECO:0000256" key="3">
    <source>
        <dbReference type="PROSITE-ProRule" id="PRU00221"/>
    </source>
</evidence>
<evidence type="ECO:0008006" key="6">
    <source>
        <dbReference type="Google" id="ProtNLM"/>
    </source>
</evidence>
<organism evidence="4 5">
    <name type="scientific">Emiliania huxleyi (strain CCMP1516)</name>
    <dbReference type="NCBI Taxonomy" id="280463"/>
    <lineage>
        <taxon>Eukaryota</taxon>
        <taxon>Haptista</taxon>
        <taxon>Haptophyta</taxon>
        <taxon>Prymnesiophyceae</taxon>
        <taxon>Isochrysidales</taxon>
        <taxon>Noelaerhabdaceae</taxon>
        <taxon>Emiliania</taxon>
    </lineage>
</organism>
<evidence type="ECO:0000313" key="5">
    <source>
        <dbReference type="Proteomes" id="UP000013827"/>
    </source>
</evidence>
<dbReference type="Gene3D" id="2.130.10.10">
    <property type="entry name" value="YVTN repeat-like/Quinoprotein amine dehydrogenase"/>
    <property type="match status" value="1"/>
</dbReference>
<proteinExistence type="predicted"/>
<dbReference type="PROSITE" id="PS50082">
    <property type="entry name" value="WD_REPEATS_2"/>
    <property type="match status" value="1"/>
</dbReference>
<keyword evidence="1 3" id="KW-0853">WD repeat</keyword>
<keyword evidence="2" id="KW-0677">Repeat</keyword>
<evidence type="ECO:0000256" key="1">
    <source>
        <dbReference type="ARBA" id="ARBA00022574"/>
    </source>
</evidence>
<dbReference type="PaxDb" id="2903-EOD27105"/>
<feature type="repeat" description="WD" evidence="3">
    <location>
        <begin position="344"/>
        <end position="374"/>
    </location>
</feature>
<name>A0A0D3JUC0_EMIH1</name>
<dbReference type="InterPro" id="IPR036322">
    <property type="entry name" value="WD40_repeat_dom_sf"/>
</dbReference>
<keyword evidence="5" id="KW-1185">Reference proteome</keyword>
<dbReference type="EnsemblProtists" id="EOD27105">
    <property type="protein sequence ID" value="EOD27105"/>
    <property type="gene ID" value="EMIHUDRAFT_205022"/>
</dbReference>
<dbReference type="GeneID" id="17272651"/>
<dbReference type="InterPro" id="IPR001680">
    <property type="entry name" value="WD40_rpt"/>
</dbReference>
<evidence type="ECO:0000256" key="2">
    <source>
        <dbReference type="ARBA" id="ARBA00022737"/>
    </source>
</evidence>
<dbReference type="Pfam" id="PF00400">
    <property type="entry name" value="WD40"/>
    <property type="match status" value="2"/>
</dbReference>
<dbReference type="PANTHER" id="PTHR22847:SF637">
    <property type="entry name" value="WD REPEAT DOMAIN 5B"/>
    <property type="match status" value="1"/>
</dbReference>
<dbReference type="InterPro" id="IPR015943">
    <property type="entry name" value="WD40/YVTN_repeat-like_dom_sf"/>
</dbReference>
<accession>A0A0D3JUC0</accession>
<sequence>MLATSTVTPDPVSTVGVYGCIRHAEGLFSPKASASAGDLSWMATQHSQRRQPSTTFADLHHDLQCHVLLFADVASLVAVKAACTALRHCGRAVLLSPQWLSRGGNREDMRHRLWRGVDLCVHAPHVIVAHAGHVWSLALSSEYLVSAAEGEVVLQVRDASRSSRSNDCAYRRVQHAASGRSVDGVTLSRSVLSWHLALRGHQLAVLGRLVDLSRLREGDGQEPDRIVACPLTLSMAAWSDAGRLFLTQDRAIRVARHPPTDRPADSDVAGGIVLEDRVLRAGGPPPARTHGLAAGTLSETLSFVAVTSHISFPDQPAVLRHRAITVLTVDTSQQQITMTAVRRLQAHHQAIYALATANDRLASGSDDHTVKLWNPFAQDPAAKLLATINTGAKVWALAMSGDLLVSGGAGNAVSNVNVWSLRGIGTFHAAGSVRSAVRLASLRGMPEQGVRSLAFDGDRVVAGADDGRLYVWHHDGLPL</sequence>
<dbReference type="SUPFAM" id="SSF50978">
    <property type="entry name" value="WD40 repeat-like"/>
    <property type="match status" value="1"/>
</dbReference>
<dbReference type="AlphaFoldDB" id="A0A0D3JUC0"/>
<dbReference type="PANTHER" id="PTHR22847">
    <property type="entry name" value="WD40 REPEAT PROTEIN"/>
    <property type="match status" value="1"/>
</dbReference>
<dbReference type="STRING" id="2903.R1EKC8"/>
<protein>
    <recommendedName>
        <fullName evidence="6">F-box domain-containing protein</fullName>
    </recommendedName>
</protein>
<dbReference type="GO" id="GO:1990234">
    <property type="term" value="C:transferase complex"/>
    <property type="evidence" value="ECO:0007669"/>
    <property type="project" value="UniProtKB-ARBA"/>
</dbReference>
<dbReference type="Proteomes" id="UP000013827">
    <property type="component" value="Unassembled WGS sequence"/>
</dbReference>
<reference evidence="5" key="1">
    <citation type="journal article" date="2013" name="Nature">
        <title>Pan genome of the phytoplankton Emiliania underpins its global distribution.</title>
        <authorList>
            <person name="Read B.A."/>
            <person name="Kegel J."/>
            <person name="Klute M.J."/>
            <person name="Kuo A."/>
            <person name="Lefebvre S.C."/>
            <person name="Maumus F."/>
            <person name="Mayer C."/>
            <person name="Miller J."/>
            <person name="Monier A."/>
            <person name="Salamov A."/>
            <person name="Young J."/>
            <person name="Aguilar M."/>
            <person name="Claverie J.M."/>
            <person name="Frickenhaus S."/>
            <person name="Gonzalez K."/>
            <person name="Herman E.K."/>
            <person name="Lin Y.C."/>
            <person name="Napier J."/>
            <person name="Ogata H."/>
            <person name="Sarno A.F."/>
            <person name="Shmutz J."/>
            <person name="Schroeder D."/>
            <person name="de Vargas C."/>
            <person name="Verret F."/>
            <person name="von Dassow P."/>
            <person name="Valentin K."/>
            <person name="Van de Peer Y."/>
            <person name="Wheeler G."/>
            <person name="Dacks J.B."/>
            <person name="Delwiche C.F."/>
            <person name="Dyhrman S.T."/>
            <person name="Glockner G."/>
            <person name="John U."/>
            <person name="Richards T."/>
            <person name="Worden A.Z."/>
            <person name="Zhang X."/>
            <person name="Grigoriev I.V."/>
            <person name="Allen A.E."/>
            <person name="Bidle K."/>
            <person name="Borodovsky M."/>
            <person name="Bowler C."/>
            <person name="Brownlee C."/>
            <person name="Cock J.M."/>
            <person name="Elias M."/>
            <person name="Gladyshev V.N."/>
            <person name="Groth M."/>
            <person name="Guda C."/>
            <person name="Hadaegh A."/>
            <person name="Iglesias-Rodriguez M.D."/>
            <person name="Jenkins J."/>
            <person name="Jones B.M."/>
            <person name="Lawson T."/>
            <person name="Leese F."/>
            <person name="Lindquist E."/>
            <person name="Lobanov A."/>
            <person name="Lomsadze A."/>
            <person name="Malik S.B."/>
            <person name="Marsh M.E."/>
            <person name="Mackinder L."/>
            <person name="Mock T."/>
            <person name="Mueller-Roeber B."/>
            <person name="Pagarete A."/>
            <person name="Parker M."/>
            <person name="Probert I."/>
            <person name="Quesneville H."/>
            <person name="Raines C."/>
            <person name="Rensing S.A."/>
            <person name="Riano-Pachon D.M."/>
            <person name="Richier S."/>
            <person name="Rokitta S."/>
            <person name="Shiraiwa Y."/>
            <person name="Soanes D.M."/>
            <person name="van der Giezen M."/>
            <person name="Wahlund T.M."/>
            <person name="Williams B."/>
            <person name="Wilson W."/>
            <person name="Wolfe G."/>
            <person name="Wurch L.L."/>
        </authorList>
    </citation>
    <scope>NUCLEOTIDE SEQUENCE</scope>
</reference>
<dbReference type="RefSeq" id="XP_005779534.1">
    <property type="nucleotide sequence ID" value="XM_005779477.1"/>
</dbReference>
<reference evidence="4" key="2">
    <citation type="submission" date="2024-10" db="UniProtKB">
        <authorList>
            <consortium name="EnsemblProtists"/>
        </authorList>
    </citation>
    <scope>IDENTIFICATION</scope>
</reference>
<dbReference type="PROSITE" id="PS50294">
    <property type="entry name" value="WD_REPEATS_REGION"/>
    <property type="match status" value="1"/>
</dbReference>
<evidence type="ECO:0000313" key="4">
    <source>
        <dbReference type="EnsemblProtists" id="EOD27105"/>
    </source>
</evidence>
<dbReference type="HOGENOM" id="CLU_570409_0_0_1"/>